<dbReference type="Proteomes" id="UP001497482">
    <property type="component" value="Chromosome 5"/>
</dbReference>
<dbReference type="PROSITE" id="PS51257">
    <property type="entry name" value="PROKAR_LIPOPROTEIN"/>
    <property type="match status" value="1"/>
</dbReference>
<keyword evidence="1 2" id="KW-0862">Zinc</keyword>
<dbReference type="AlphaFoldDB" id="A0AAV2M0Q9"/>
<protein>
    <recommendedName>
        <fullName evidence="2">Metalloendopeptidase</fullName>
        <ecNumber evidence="2">3.4.24.-</ecNumber>
    </recommendedName>
</protein>
<proteinExistence type="predicted"/>
<feature type="chain" id="PRO_5043089085" description="Metalloendopeptidase" evidence="2">
    <location>
        <begin position="19"/>
        <end position="257"/>
    </location>
</feature>
<feature type="binding site" evidence="1">
    <location>
        <position position="158"/>
    </location>
    <ligand>
        <name>Zn(2+)</name>
        <dbReference type="ChEBI" id="CHEBI:29105"/>
        <note>catalytic</note>
    </ligand>
</feature>
<dbReference type="SUPFAM" id="SSF55486">
    <property type="entry name" value="Metalloproteases ('zincins'), catalytic domain"/>
    <property type="match status" value="1"/>
</dbReference>
<dbReference type="PRINTS" id="PR00480">
    <property type="entry name" value="ASTACIN"/>
</dbReference>
<feature type="binding site" evidence="1">
    <location>
        <position position="162"/>
    </location>
    <ligand>
        <name>Zn(2+)</name>
        <dbReference type="ChEBI" id="CHEBI:29105"/>
        <note>catalytic</note>
    </ligand>
</feature>
<dbReference type="EC" id="3.4.24.-" evidence="2"/>
<dbReference type="EMBL" id="OZ035827">
    <property type="protein sequence ID" value="CAL1606917.1"/>
    <property type="molecule type" value="Genomic_DNA"/>
</dbReference>
<feature type="domain" description="Peptidase M12A" evidence="3">
    <location>
        <begin position="59"/>
        <end position="257"/>
    </location>
</feature>
<dbReference type="PANTHER" id="PTHR10127">
    <property type="entry name" value="DISCOIDIN, CUB, EGF, LAMININ , AND ZINC METALLOPROTEASE DOMAIN CONTAINING"/>
    <property type="match status" value="1"/>
</dbReference>
<evidence type="ECO:0000313" key="5">
    <source>
        <dbReference type="Proteomes" id="UP001497482"/>
    </source>
</evidence>
<dbReference type="InterPro" id="IPR001506">
    <property type="entry name" value="Peptidase_M12A"/>
</dbReference>
<sequence length="257" mass="29715">MSDLRSVCVLLLMLGCWAEDVQEPSVSELLWKANKDKVRSDREPLVIDDIAYDSEGQRNADPCTSGGRCMWPKSADGKVYVSYTIAGHYSSRERSIIERGLNSFTESTCVRFTRRTSQRDYINIQSDSGCYSYVGRRGYSQTVSLDKQGCLYHSTVQHELLHALGFNHEQCRSDRDQYIKVLWHNIQNGWEYAFDKINTLNQNTPYDYNSVMQYHKYAFSGNNQPTMQPYPNANVEFGKSTQMSRNDILRVNRLYKC</sequence>
<dbReference type="GO" id="GO:0008270">
    <property type="term" value="F:zinc ion binding"/>
    <property type="evidence" value="ECO:0007669"/>
    <property type="project" value="UniProtKB-UniRule"/>
</dbReference>
<dbReference type="PROSITE" id="PS51864">
    <property type="entry name" value="ASTACIN"/>
    <property type="match status" value="1"/>
</dbReference>
<accession>A0AAV2M0Q9</accession>
<name>A0AAV2M0Q9_KNICA</name>
<dbReference type="SMART" id="SM00235">
    <property type="entry name" value="ZnMc"/>
    <property type="match status" value="1"/>
</dbReference>
<gene>
    <name evidence="4" type="ORF">KC01_LOCUS34019</name>
</gene>
<keyword evidence="2" id="KW-0732">Signal</keyword>
<dbReference type="Pfam" id="PF01400">
    <property type="entry name" value="Astacin"/>
    <property type="match status" value="1"/>
</dbReference>
<dbReference type="InterPro" id="IPR024079">
    <property type="entry name" value="MetalloPept_cat_dom_sf"/>
</dbReference>
<dbReference type="InterPro" id="IPR006026">
    <property type="entry name" value="Peptidase_Metallo"/>
</dbReference>
<dbReference type="Gene3D" id="3.40.390.10">
    <property type="entry name" value="Collagenase (Catalytic Domain)"/>
    <property type="match status" value="1"/>
</dbReference>
<reference evidence="4 5" key="1">
    <citation type="submission" date="2024-04" db="EMBL/GenBank/DDBJ databases">
        <authorList>
            <person name="Waldvogel A.-M."/>
            <person name="Schoenle A."/>
        </authorList>
    </citation>
    <scope>NUCLEOTIDE SEQUENCE [LARGE SCALE GENOMIC DNA]</scope>
</reference>
<evidence type="ECO:0000259" key="3">
    <source>
        <dbReference type="PROSITE" id="PS51864"/>
    </source>
</evidence>
<keyword evidence="1 2" id="KW-0378">Hydrolase</keyword>
<feature type="active site" evidence="1">
    <location>
        <position position="159"/>
    </location>
</feature>
<feature type="signal peptide" evidence="2">
    <location>
        <begin position="1"/>
        <end position="18"/>
    </location>
</feature>
<dbReference type="GO" id="GO:0004222">
    <property type="term" value="F:metalloendopeptidase activity"/>
    <property type="evidence" value="ECO:0007669"/>
    <property type="project" value="UniProtKB-UniRule"/>
</dbReference>
<feature type="binding site" evidence="1">
    <location>
        <position position="168"/>
    </location>
    <ligand>
        <name>Zn(2+)</name>
        <dbReference type="ChEBI" id="CHEBI:29105"/>
        <note>catalytic</note>
    </ligand>
</feature>
<keyword evidence="1 2" id="KW-0482">Metalloprotease</keyword>
<evidence type="ECO:0000256" key="1">
    <source>
        <dbReference type="PROSITE-ProRule" id="PRU01211"/>
    </source>
</evidence>
<comment type="caution">
    <text evidence="1">Lacks conserved residue(s) required for the propagation of feature annotation.</text>
</comment>
<keyword evidence="1 2" id="KW-0645">Protease</keyword>
<comment type="cofactor">
    <cofactor evidence="1 2">
        <name>Zn(2+)</name>
        <dbReference type="ChEBI" id="CHEBI:29105"/>
    </cofactor>
    <text evidence="1 2">Binds 1 zinc ion per subunit.</text>
</comment>
<dbReference type="PANTHER" id="PTHR10127:SF779">
    <property type="entry name" value="METALLOENDOPEPTIDASE"/>
    <property type="match status" value="1"/>
</dbReference>
<dbReference type="GO" id="GO:0006508">
    <property type="term" value="P:proteolysis"/>
    <property type="evidence" value="ECO:0007669"/>
    <property type="project" value="UniProtKB-KW"/>
</dbReference>
<keyword evidence="1 2" id="KW-0479">Metal-binding</keyword>
<evidence type="ECO:0000313" key="4">
    <source>
        <dbReference type="EMBL" id="CAL1606917.1"/>
    </source>
</evidence>
<organism evidence="4 5">
    <name type="scientific">Knipowitschia caucasica</name>
    <name type="common">Caucasian dwarf goby</name>
    <name type="synonym">Pomatoschistus caucasicus</name>
    <dbReference type="NCBI Taxonomy" id="637954"/>
    <lineage>
        <taxon>Eukaryota</taxon>
        <taxon>Metazoa</taxon>
        <taxon>Chordata</taxon>
        <taxon>Craniata</taxon>
        <taxon>Vertebrata</taxon>
        <taxon>Euteleostomi</taxon>
        <taxon>Actinopterygii</taxon>
        <taxon>Neopterygii</taxon>
        <taxon>Teleostei</taxon>
        <taxon>Neoteleostei</taxon>
        <taxon>Acanthomorphata</taxon>
        <taxon>Gobiaria</taxon>
        <taxon>Gobiiformes</taxon>
        <taxon>Gobioidei</taxon>
        <taxon>Gobiidae</taxon>
        <taxon>Gobiinae</taxon>
        <taxon>Knipowitschia</taxon>
    </lineage>
</organism>
<keyword evidence="5" id="KW-1185">Reference proteome</keyword>
<evidence type="ECO:0000256" key="2">
    <source>
        <dbReference type="RuleBase" id="RU361183"/>
    </source>
</evidence>